<organism evidence="1 2">
    <name type="scientific">Christiangramia antarctica</name>
    <dbReference type="NCBI Taxonomy" id="2058158"/>
    <lineage>
        <taxon>Bacteria</taxon>
        <taxon>Pseudomonadati</taxon>
        <taxon>Bacteroidota</taxon>
        <taxon>Flavobacteriia</taxon>
        <taxon>Flavobacteriales</taxon>
        <taxon>Flavobacteriaceae</taxon>
        <taxon>Christiangramia</taxon>
    </lineage>
</organism>
<evidence type="ECO:0000313" key="1">
    <source>
        <dbReference type="EMBL" id="MFD2834739.1"/>
    </source>
</evidence>
<dbReference type="EMBL" id="JBHUOJ010000033">
    <property type="protein sequence ID" value="MFD2834739.1"/>
    <property type="molecule type" value="Genomic_DNA"/>
</dbReference>
<protein>
    <submittedName>
        <fullName evidence="1">Uncharacterized protein</fullName>
    </submittedName>
</protein>
<name>A0ABW5X8S5_9FLAO</name>
<reference evidence="2" key="1">
    <citation type="journal article" date="2019" name="Int. J. Syst. Evol. Microbiol.">
        <title>The Global Catalogue of Microorganisms (GCM) 10K type strain sequencing project: providing services to taxonomists for standard genome sequencing and annotation.</title>
        <authorList>
            <consortium name="The Broad Institute Genomics Platform"/>
            <consortium name="The Broad Institute Genome Sequencing Center for Infectious Disease"/>
            <person name="Wu L."/>
            <person name="Ma J."/>
        </authorList>
    </citation>
    <scope>NUCLEOTIDE SEQUENCE [LARGE SCALE GENOMIC DNA]</scope>
    <source>
        <strain evidence="2">KCTC 52925</strain>
    </source>
</reference>
<dbReference type="Proteomes" id="UP001597438">
    <property type="component" value="Unassembled WGS sequence"/>
</dbReference>
<dbReference type="RefSeq" id="WP_251740671.1">
    <property type="nucleotide sequence ID" value="NZ_JBHUOJ010000033.1"/>
</dbReference>
<keyword evidence="2" id="KW-1185">Reference proteome</keyword>
<accession>A0ABW5X8S5</accession>
<proteinExistence type="predicted"/>
<evidence type="ECO:0000313" key="2">
    <source>
        <dbReference type="Proteomes" id="UP001597438"/>
    </source>
</evidence>
<gene>
    <name evidence="1" type="ORF">ACFSYS_15715</name>
</gene>
<comment type="caution">
    <text evidence="1">The sequence shown here is derived from an EMBL/GenBank/DDBJ whole genome shotgun (WGS) entry which is preliminary data.</text>
</comment>
<sequence>MRNITANAILNLKEQPETLYVHGSIMTYRADDIIEINVASPQGINPSILVLDLKVQPGNGPMKGTPKPFNLQLSEDSAKNFSQVTIRYSEDASVTVNVEIFG</sequence>